<sequence length="39" mass="4332">MEVIAFIGLLLWLSTPLTMLNTLAEIAGSVHVGAWIFFR</sequence>
<evidence type="ECO:0000313" key="2">
    <source>
        <dbReference type="Proteomes" id="UP000001036"/>
    </source>
</evidence>
<dbReference type="Proteomes" id="UP000001036">
    <property type="component" value="Chromosome"/>
</dbReference>
<accession>B3PBJ4</accession>
<gene>
    <name evidence="1" type="ordered locus">CJA_2761</name>
</gene>
<name>B3PBJ4_CELJU</name>
<reference evidence="1 2" key="1">
    <citation type="journal article" date="2008" name="J. Bacteriol.">
        <title>Insights into plant cell wall degradation from the genome sequence of the soil bacterium Cellvibrio japonicus.</title>
        <authorList>
            <person name="Deboy R.T."/>
            <person name="Mongodin E.F."/>
            <person name="Fouts D.E."/>
            <person name="Tailford L.E."/>
            <person name="Khouri H."/>
            <person name="Emerson J.B."/>
            <person name="Mohamoud Y."/>
            <person name="Watkins K."/>
            <person name="Henrissat B."/>
            <person name="Gilbert H.J."/>
            <person name="Nelson K.E."/>
        </authorList>
    </citation>
    <scope>NUCLEOTIDE SEQUENCE [LARGE SCALE GENOMIC DNA]</scope>
    <source>
        <strain evidence="1 2">Ueda107</strain>
    </source>
</reference>
<dbReference type="HOGENOM" id="CLU_3306779_0_0_6"/>
<dbReference type="EMBL" id="CP000934">
    <property type="protein sequence ID" value="ACE84022.1"/>
    <property type="molecule type" value="Genomic_DNA"/>
</dbReference>
<dbReference type="KEGG" id="cja:CJA_2761"/>
<dbReference type="AlphaFoldDB" id="B3PBJ4"/>
<keyword evidence="2" id="KW-1185">Reference proteome</keyword>
<dbReference type="STRING" id="498211.CJA_2761"/>
<protein>
    <submittedName>
        <fullName evidence="1">Uncharacterized protein</fullName>
    </submittedName>
</protein>
<evidence type="ECO:0000313" key="1">
    <source>
        <dbReference type="EMBL" id="ACE84022.1"/>
    </source>
</evidence>
<proteinExistence type="predicted"/>
<organism evidence="1 2">
    <name type="scientific">Cellvibrio japonicus (strain Ueda107)</name>
    <name type="common">Pseudomonas fluorescens subsp. cellulosa</name>
    <dbReference type="NCBI Taxonomy" id="498211"/>
    <lineage>
        <taxon>Bacteria</taxon>
        <taxon>Pseudomonadati</taxon>
        <taxon>Pseudomonadota</taxon>
        <taxon>Gammaproteobacteria</taxon>
        <taxon>Cellvibrionales</taxon>
        <taxon>Cellvibrionaceae</taxon>
        <taxon>Cellvibrio</taxon>
    </lineage>
</organism>